<sequence length="1012" mass="113710">MADPFSLAASVIGVATAAFGVSKKLHDLVQEFRESPKQFEILADQIERDATLLKCSVELIQEHEALFKEELKGLIRDINGQFANITGLVGKLLPKSRHRKRDKVHNMIYVLFQSKKLNDIMVQLEALRSTLALIVGVAQYAEQRASREVKSSTVELFRAGASHAMEDCLRNIWSLQNQGNNRLPADQRKLLAFDESPADMAVWMAVTLSAPTVPTKPLPEPRRSVAGVKIVKARRKPGLPFGPVVRAQPQYYGSRGKIGHGVTFRAGALDLKTLQTYGLPYQESVSSDGTTELIIRPEDPLKAHEVDMIVGMDLMTRIPRTKDWTIGQTPFVYLPKDIVLGRLLTEWTTMDAQRIQETTNVSPEVGVDLDLDSDSDGGASTADLFEDYEVPPVHKEKQTRSGSWSKNKPQQKHTRFSSPGGLAERFERMILPGDIPTGFAPTTPPSTMPELGSSRRHVGSGRGRHPRRVSSWALPDLTSSNTQYYGPSNQNYPSFPYGNPIQGKDFPVPPLPPSPPRGPPRRTKDDASDTVAKNTSNDHRPSTPSMKYSTTTVVNGSSGTSHEENNKGKDHEDPLERFRKRTNEGEGSQDGKTYFDTPARDTDQAEITVSLNAENLKFEATQARLMAEWEQRHKQETADLDERLEKALRILEADEKHQRYQEYLATYEQIVEDTYAELKRKEAEKQQIIEAIKEQVTAELKLEQKAATEKAKEEREIRLQQERMAEAERKQADSESRAPQTGADHFVRQFMDRPQGTTDEDAAENFMIQDAIQRFAGPYNTEFDVMSYVTEEAATAPARSVVADGIPSDDEDSDETETNGTIANELNPFYLRGSDAGQTWYHGANPVYIVEFKEGYDGEDAYTETSGSTWRGQYLLISKLWVDAEVLDKFGFKYSGCPPTYFYLNPSLTWESIETLVNFTFYMREVETFRTFGQAKHNNISGGKPPPPSLDFFAHEPKKSHSSDSKRPPDITCSELDIEHSGTEKAEEKRWRFGSRLVYPLSVLNFVLHTIS</sequence>
<feature type="compositionally biased region" description="Polar residues" evidence="1">
    <location>
        <begin position="477"/>
        <end position="493"/>
    </location>
</feature>
<keyword evidence="4" id="KW-1185">Reference proteome</keyword>
<feature type="compositionally biased region" description="Pro residues" evidence="1">
    <location>
        <begin position="507"/>
        <end position="518"/>
    </location>
</feature>
<evidence type="ECO:0000313" key="3">
    <source>
        <dbReference type="EMBL" id="ROW06852.1"/>
    </source>
</evidence>
<feature type="compositionally biased region" description="Basic and acidic residues" evidence="1">
    <location>
        <begin position="723"/>
        <end position="736"/>
    </location>
</feature>
<feature type="compositionally biased region" description="Low complexity" evidence="1">
    <location>
        <begin position="549"/>
        <end position="560"/>
    </location>
</feature>
<feature type="compositionally biased region" description="Basic and acidic residues" evidence="1">
    <location>
        <begin position="561"/>
        <end position="584"/>
    </location>
</feature>
<evidence type="ECO:0000256" key="1">
    <source>
        <dbReference type="SAM" id="MobiDB-lite"/>
    </source>
</evidence>
<feature type="compositionally biased region" description="Basic residues" evidence="1">
    <location>
        <begin position="454"/>
        <end position="468"/>
    </location>
</feature>
<feature type="domain" description="Azaphilone pigments biosynthesis cluster protein L N-terminal" evidence="2">
    <location>
        <begin position="2"/>
        <end position="172"/>
    </location>
</feature>
<dbReference type="Proteomes" id="UP000283895">
    <property type="component" value="Unassembled WGS sequence"/>
</dbReference>
<organism evidence="3 4">
    <name type="scientific">Cytospora schulzeri</name>
    <dbReference type="NCBI Taxonomy" id="448051"/>
    <lineage>
        <taxon>Eukaryota</taxon>
        <taxon>Fungi</taxon>
        <taxon>Dikarya</taxon>
        <taxon>Ascomycota</taxon>
        <taxon>Pezizomycotina</taxon>
        <taxon>Sordariomycetes</taxon>
        <taxon>Sordariomycetidae</taxon>
        <taxon>Diaporthales</taxon>
        <taxon>Cytosporaceae</taxon>
        <taxon>Cytospora</taxon>
    </lineage>
</organism>
<feature type="region of interest" description="Disordered" evidence="1">
    <location>
        <begin position="358"/>
        <end position="598"/>
    </location>
</feature>
<dbReference type="CDD" id="cd06503">
    <property type="entry name" value="ATP-synt_Fo_b"/>
    <property type="match status" value="1"/>
</dbReference>
<proteinExistence type="predicted"/>
<protein>
    <recommendedName>
        <fullName evidence="2">Azaphilone pigments biosynthesis cluster protein L N-terminal domain-containing protein</fullName>
    </recommendedName>
</protein>
<feature type="compositionally biased region" description="Basic and acidic residues" evidence="1">
    <location>
        <begin position="953"/>
        <end position="969"/>
    </location>
</feature>
<evidence type="ECO:0000259" key="2">
    <source>
        <dbReference type="Pfam" id="PF17111"/>
    </source>
</evidence>
<accession>A0A423WUE5</accession>
<dbReference type="OrthoDB" id="19923at2759"/>
<evidence type="ECO:0000313" key="4">
    <source>
        <dbReference type="Proteomes" id="UP000283895"/>
    </source>
</evidence>
<gene>
    <name evidence="3" type="ORF">VMCG_04051</name>
</gene>
<reference evidence="3 4" key="1">
    <citation type="submission" date="2015-09" db="EMBL/GenBank/DDBJ databases">
        <title>Host preference determinants of Valsa canker pathogens revealed by comparative genomics.</title>
        <authorList>
            <person name="Yin Z."/>
            <person name="Huang L."/>
        </authorList>
    </citation>
    <scope>NUCLEOTIDE SEQUENCE [LARGE SCALE GENOMIC DNA]</scope>
    <source>
        <strain evidence="3 4">03-1</strain>
    </source>
</reference>
<name>A0A423WUE5_9PEZI</name>
<dbReference type="STRING" id="356882.A0A423WUE5"/>
<comment type="caution">
    <text evidence="3">The sequence shown here is derived from an EMBL/GenBank/DDBJ whole genome shotgun (WGS) entry which is preliminary data.</text>
</comment>
<dbReference type="InterPro" id="IPR031348">
    <property type="entry name" value="PigL_N"/>
</dbReference>
<feature type="region of interest" description="Disordered" evidence="1">
    <location>
        <begin position="946"/>
        <end position="972"/>
    </location>
</feature>
<dbReference type="Pfam" id="PF17111">
    <property type="entry name" value="PigL_N"/>
    <property type="match status" value="1"/>
</dbReference>
<feature type="region of interest" description="Disordered" evidence="1">
    <location>
        <begin position="723"/>
        <end position="745"/>
    </location>
</feature>
<dbReference type="EMBL" id="LKEA01000009">
    <property type="protein sequence ID" value="ROW06852.1"/>
    <property type="molecule type" value="Genomic_DNA"/>
</dbReference>
<dbReference type="AlphaFoldDB" id="A0A423WUE5"/>